<evidence type="ECO:0000313" key="1">
    <source>
        <dbReference type="EMBL" id="MBM3226608.1"/>
    </source>
</evidence>
<accession>A0A937W445</accession>
<sequence>MAAIARAVRYLQYAGENAQRRSAHHEAIDHFSHALTLLSALPETPERTRQELTLHLALGPALAIMRGDAAPEVVQTYLRAQTLCQQLGESAESLLVLHGLWTGYNALLQIRRARDLGEEYLALALQRNDDVALVEAHRTLGTSLFYLGEFVSARAHLEEGVARYYQQRDHFRGAKRGEDPGVACLAFLVSALGFLGYLQQAQQRAEEAQQLAQELAHPYSLAFARYRASLHALFCRQAPAAQTLAEAVLEVAVPYAFPFYAALGTAVRGGALVRQGQSEEGLVLLRQGLQGLYVTGTRPAPHWLVWQAELCGYAGQLEDGLRLLDEAQLQADTTGNYHALAELHRLQGEFLLALAAERTAEAETCFQTALTVAQRQQAKTLELRAAMSLSRLWQQHDKHAAALALLSPIYDWFTEGLDAPDLQEAYALLQALGRS</sequence>
<dbReference type="AlphaFoldDB" id="A0A937W445"/>
<organism evidence="1 2">
    <name type="scientific">Tectimicrobiota bacterium</name>
    <dbReference type="NCBI Taxonomy" id="2528274"/>
    <lineage>
        <taxon>Bacteria</taxon>
        <taxon>Pseudomonadati</taxon>
        <taxon>Nitrospinota/Tectimicrobiota group</taxon>
        <taxon>Candidatus Tectimicrobiota</taxon>
    </lineage>
</organism>
<dbReference type="Proteomes" id="UP000712673">
    <property type="component" value="Unassembled WGS sequence"/>
</dbReference>
<dbReference type="Gene3D" id="1.25.40.10">
    <property type="entry name" value="Tetratricopeptide repeat domain"/>
    <property type="match status" value="1"/>
</dbReference>
<name>A0A937W445_UNCTE</name>
<dbReference type="EMBL" id="VGLS01000975">
    <property type="protein sequence ID" value="MBM3226608.1"/>
    <property type="molecule type" value="Genomic_DNA"/>
</dbReference>
<protein>
    <recommendedName>
        <fullName evidence="3">MalT-like TPR region domain-containing protein</fullName>
    </recommendedName>
</protein>
<evidence type="ECO:0000313" key="2">
    <source>
        <dbReference type="Proteomes" id="UP000712673"/>
    </source>
</evidence>
<reference evidence="1" key="1">
    <citation type="submission" date="2019-03" db="EMBL/GenBank/DDBJ databases">
        <title>Lake Tanganyika Metagenome-Assembled Genomes (MAGs).</title>
        <authorList>
            <person name="Tran P."/>
        </authorList>
    </citation>
    <scope>NUCLEOTIDE SEQUENCE</scope>
    <source>
        <strain evidence="1">K_DeepCast_65m_m2_066</strain>
    </source>
</reference>
<gene>
    <name evidence="1" type="ORF">FJZ47_22825</name>
</gene>
<dbReference type="InterPro" id="IPR011990">
    <property type="entry name" value="TPR-like_helical_dom_sf"/>
</dbReference>
<comment type="caution">
    <text evidence="1">The sequence shown here is derived from an EMBL/GenBank/DDBJ whole genome shotgun (WGS) entry which is preliminary data.</text>
</comment>
<proteinExistence type="predicted"/>
<evidence type="ECO:0008006" key="3">
    <source>
        <dbReference type="Google" id="ProtNLM"/>
    </source>
</evidence>
<dbReference type="SUPFAM" id="SSF48452">
    <property type="entry name" value="TPR-like"/>
    <property type="match status" value="1"/>
</dbReference>